<dbReference type="RefSeq" id="WP_303540536.1">
    <property type="nucleotide sequence ID" value="NZ_JAUOTP010000002.1"/>
</dbReference>
<keyword evidence="1" id="KW-1277">Toxin-antitoxin system</keyword>
<sequence>MDAPRPAHEPDDAIATGVEDKTRDADREARWSAWRAENADGIAALNRWYEENGHPLARYMILPCGAV</sequence>
<protein>
    <submittedName>
        <fullName evidence="3">Type II toxin-antitoxin system CcdA family antitoxin</fullName>
    </submittedName>
</protein>
<evidence type="ECO:0000256" key="1">
    <source>
        <dbReference type="ARBA" id="ARBA00022649"/>
    </source>
</evidence>
<feature type="compositionally biased region" description="Basic and acidic residues" evidence="2">
    <location>
        <begin position="1"/>
        <end position="11"/>
    </location>
</feature>
<evidence type="ECO:0000313" key="3">
    <source>
        <dbReference type="EMBL" id="MDO6413816.1"/>
    </source>
</evidence>
<organism evidence="3 4">
    <name type="scientific">Sphingomonas natans</name>
    <dbReference type="NCBI Taxonomy" id="3063330"/>
    <lineage>
        <taxon>Bacteria</taxon>
        <taxon>Pseudomonadati</taxon>
        <taxon>Pseudomonadota</taxon>
        <taxon>Alphaproteobacteria</taxon>
        <taxon>Sphingomonadales</taxon>
        <taxon>Sphingomonadaceae</taxon>
        <taxon>Sphingomonas</taxon>
    </lineage>
</organism>
<evidence type="ECO:0000313" key="4">
    <source>
        <dbReference type="Proteomes" id="UP001169764"/>
    </source>
</evidence>
<proteinExistence type="predicted"/>
<keyword evidence="4" id="KW-1185">Reference proteome</keyword>
<evidence type="ECO:0000256" key="2">
    <source>
        <dbReference type="SAM" id="MobiDB-lite"/>
    </source>
</evidence>
<dbReference type="EMBL" id="JAUOTP010000002">
    <property type="protein sequence ID" value="MDO6413816.1"/>
    <property type="molecule type" value="Genomic_DNA"/>
</dbReference>
<reference evidence="3" key="1">
    <citation type="submission" date="2023-07" db="EMBL/GenBank/DDBJ databases">
        <authorList>
            <person name="Kim M."/>
        </authorList>
    </citation>
    <scope>NUCLEOTIDE SEQUENCE</scope>
    <source>
        <strain evidence="3">BIUV-7</strain>
    </source>
</reference>
<feature type="region of interest" description="Disordered" evidence="2">
    <location>
        <begin position="1"/>
        <end position="25"/>
    </location>
</feature>
<comment type="caution">
    <text evidence="3">The sequence shown here is derived from an EMBL/GenBank/DDBJ whole genome shotgun (WGS) entry which is preliminary data.</text>
</comment>
<dbReference type="Pfam" id="PF07362">
    <property type="entry name" value="CcdA"/>
    <property type="match status" value="1"/>
</dbReference>
<accession>A0ABT8Y669</accession>
<gene>
    <name evidence="3" type="ORF">Q4F19_05430</name>
</gene>
<name>A0ABT8Y669_9SPHN</name>
<dbReference type="Proteomes" id="UP001169764">
    <property type="component" value="Unassembled WGS sequence"/>
</dbReference>
<dbReference type="InterPro" id="IPR009956">
    <property type="entry name" value="Post-segregation_anti-tox_CcdA"/>
</dbReference>